<feature type="transmembrane region" description="Helical" evidence="6">
    <location>
        <begin position="204"/>
        <end position="226"/>
    </location>
</feature>
<evidence type="ECO:0000256" key="3">
    <source>
        <dbReference type="ARBA" id="ARBA00022989"/>
    </source>
</evidence>
<evidence type="ECO:0000313" key="8">
    <source>
        <dbReference type="EMBL" id="QMT01392.1"/>
    </source>
</evidence>
<reference evidence="9" key="1">
    <citation type="submission" date="2020-07" db="EMBL/GenBank/DDBJ databases">
        <title>novel species isolated from the respiratory tract of Marmot.</title>
        <authorList>
            <person name="Zhang G."/>
        </authorList>
    </citation>
    <scope>NUCLEOTIDE SEQUENCE [LARGE SCALE GENOMIC DNA]</scope>
    <source>
        <strain evidence="9">686</strain>
    </source>
</reference>
<feature type="transmembrane region" description="Helical" evidence="6">
    <location>
        <begin position="232"/>
        <end position="250"/>
    </location>
</feature>
<keyword evidence="3 6" id="KW-1133">Transmembrane helix</keyword>
<sequence length="353" mass="34737">MSAHPEAAEAVADDQPLSSGPGARPATSSNHTPGWRMVVAMVVLIPTVVVAIAAMFVSLAVDPEPHRVPLGVVAPPAASQAIESALAERAGDDAFVIEQFADAEGARAAIERRDIAGAFTIGPDGVTVLTAEAGSAVLAQVVAATGTGIATARSLPVTVESVVSTPETDARGTGFAAGLLPLLIAGMALGAAAAIALRGRVAMQLTVATLGSLVAGFGFAAVWSWLGVIDGGVAAVGLAAALMIGAIVWFTAGLGALLGPAGVGVSALLMVLISNPLSGLASSPYLLPAPWGAVGQWLPPGAGGTLLRSVAYFPEAGIAGPVAILLGWVVAGAALLGLAALRQARTQAAVARG</sequence>
<feature type="transmembrane region" description="Helical" evidence="6">
    <location>
        <begin position="318"/>
        <end position="341"/>
    </location>
</feature>
<keyword evidence="4 6" id="KW-0472">Membrane</keyword>
<dbReference type="GO" id="GO:0016020">
    <property type="term" value="C:membrane"/>
    <property type="evidence" value="ECO:0007669"/>
    <property type="project" value="UniProtKB-SubCell"/>
</dbReference>
<feature type="transmembrane region" description="Helical" evidence="6">
    <location>
        <begin position="38"/>
        <end position="61"/>
    </location>
</feature>
<feature type="region of interest" description="Disordered" evidence="5">
    <location>
        <begin position="1"/>
        <end position="31"/>
    </location>
</feature>
<organism evidence="8 9">
    <name type="scientific">Gordonia jinghuaiqii</name>
    <dbReference type="NCBI Taxonomy" id="2758710"/>
    <lineage>
        <taxon>Bacteria</taxon>
        <taxon>Bacillati</taxon>
        <taxon>Actinomycetota</taxon>
        <taxon>Actinomycetes</taxon>
        <taxon>Mycobacteriales</taxon>
        <taxon>Gordoniaceae</taxon>
        <taxon>Gordonia</taxon>
    </lineage>
</organism>
<evidence type="ECO:0000313" key="9">
    <source>
        <dbReference type="Proteomes" id="UP000515663"/>
    </source>
</evidence>
<evidence type="ECO:0000256" key="1">
    <source>
        <dbReference type="ARBA" id="ARBA00004141"/>
    </source>
</evidence>
<dbReference type="InterPro" id="IPR013525">
    <property type="entry name" value="ABC2_TM"/>
</dbReference>
<comment type="subcellular location">
    <subcellularLocation>
        <location evidence="1">Membrane</location>
        <topology evidence="1">Multi-pass membrane protein</topology>
    </subcellularLocation>
</comment>
<protein>
    <submittedName>
        <fullName evidence="8">ABC transporter permease</fullName>
    </submittedName>
</protein>
<evidence type="ECO:0000259" key="7">
    <source>
        <dbReference type="Pfam" id="PF12698"/>
    </source>
</evidence>
<keyword evidence="2 6" id="KW-0812">Transmembrane</keyword>
<accession>A0A7D7R2N8</accession>
<dbReference type="Pfam" id="PF12698">
    <property type="entry name" value="ABC2_membrane_3"/>
    <property type="match status" value="1"/>
</dbReference>
<dbReference type="GO" id="GO:0140359">
    <property type="term" value="F:ABC-type transporter activity"/>
    <property type="evidence" value="ECO:0007669"/>
    <property type="project" value="InterPro"/>
</dbReference>
<dbReference type="AlphaFoldDB" id="A0A7D7R2N8"/>
<proteinExistence type="predicted"/>
<feature type="domain" description="ABC-2 type transporter transmembrane" evidence="7">
    <location>
        <begin position="39"/>
        <end position="341"/>
    </location>
</feature>
<evidence type="ECO:0000256" key="6">
    <source>
        <dbReference type="SAM" id="Phobius"/>
    </source>
</evidence>
<gene>
    <name evidence="8" type="ORF">H1R19_21650</name>
</gene>
<dbReference type="Proteomes" id="UP000515663">
    <property type="component" value="Chromosome"/>
</dbReference>
<evidence type="ECO:0000256" key="4">
    <source>
        <dbReference type="ARBA" id="ARBA00023136"/>
    </source>
</evidence>
<dbReference type="RefSeq" id="WP_219850133.1">
    <property type="nucleotide sequence ID" value="NZ_CP059491.1"/>
</dbReference>
<dbReference type="KEGG" id="gji:H1R19_21650"/>
<dbReference type="EMBL" id="CP059491">
    <property type="protein sequence ID" value="QMT01392.1"/>
    <property type="molecule type" value="Genomic_DNA"/>
</dbReference>
<feature type="transmembrane region" description="Helical" evidence="6">
    <location>
        <begin position="257"/>
        <end position="277"/>
    </location>
</feature>
<evidence type="ECO:0000256" key="5">
    <source>
        <dbReference type="SAM" id="MobiDB-lite"/>
    </source>
</evidence>
<evidence type="ECO:0000256" key="2">
    <source>
        <dbReference type="ARBA" id="ARBA00022692"/>
    </source>
</evidence>
<keyword evidence="9" id="KW-1185">Reference proteome</keyword>
<feature type="transmembrane region" description="Helical" evidence="6">
    <location>
        <begin position="175"/>
        <end position="197"/>
    </location>
</feature>
<name>A0A7D7R2N8_9ACTN</name>